<proteinExistence type="predicted"/>
<dbReference type="CDD" id="cd07812">
    <property type="entry name" value="SRPBCC"/>
    <property type="match status" value="1"/>
</dbReference>
<keyword evidence="2" id="KW-1185">Reference proteome</keyword>
<evidence type="ECO:0000313" key="2">
    <source>
        <dbReference type="Proteomes" id="UP001601444"/>
    </source>
</evidence>
<comment type="caution">
    <text evidence="1">The sequence shown here is derived from an EMBL/GenBank/DDBJ whole genome shotgun (WGS) entry which is preliminary data.</text>
</comment>
<dbReference type="SUPFAM" id="SSF55961">
    <property type="entry name" value="Bet v1-like"/>
    <property type="match status" value="1"/>
</dbReference>
<dbReference type="InterPro" id="IPR023393">
    <property type="entry name" value="START-like_dom_sf"/>
</dbReference>
<name>A0ABW6PN35_9NOCA</name>
<accession>A0ABW6PN35</accession>
<protein>
    <submittedName>
        <fullName evidence="1">SRPBCC family protein</fullName>
    </submittedName>
</protein>
<dbReference type="Gene3D" id="3.30.530.20">
    <property type="match status" value="1"/>
</dbReference>
<dbReference type="InterPro" id="IPR019587">
    <property type="entry name" value="Polyketide_cyclase/dehydratase"/>
</dbReference>
<dbReference type="EMBL" id="JBIAMX010000006">
    <property type="protein sequence ID" value="MFF0543815.1"/>
    <property type="molecule type" value="Genomic_DNA"/>
</dbReference>
<reference evidence="1 2" key="1">
    <citation type="submission" date="2024-10" db="EMBL/GenBank/DDBJ databases">
        <title>The Natural Products Discovery Center: Release of the First 8490 Sequenced Strains for Exploring Actinobacteria Biosynthetic Diversity.</title>
        <authorList>
            <person name="Kalkreuter E."/>
            <person name="Kautsar S.A."/>
            <person name="Yang D."/>
            <person name="Bader C.D."/>
            <person name="Teijaro C.N."/>
            <person name="Fluegel L."/>
            <person name="Davis C.M."/>
            <person name="Simpson J.R."/>
            <person name="Lauterbach L."/>
            <person name="Steele A.D."/>
            <person name="Gui C."/>
            <person name="Meng S."/>
            <person name="Li G."/>
            <person name="Viehrig K."/>
            <person name="Ye F."/>
            <person name="Su P."/>
            <person name="Kiefer A.F."/>
            <person name="Nichols A."/>
            <person name="Cepeda A.J."/>
            <person name="Yan W."/>
            <person name="Fan B."/>
            <person name="Jiang Y."/>
            <person name="Adhikari A."/>
            <person name="Zheng C.-J."/>
            <person name="Schuster L."/>
            <person name="Cowan T.M."/>
            <person name="Smanski M.J."/>
            <person name="Chevrette M.G."/>
            <person name="De Carvalho L.P.S."/>
            <person name="Shen B."/>
        </authorList>
    </citation>
    <scope>NUCLEOTIDE SEQUENCE [LARGE SCALE GENOMIC DNA]</scope>
    <source>
        <strain evidence="1 2">NPDC004045</strain>
    </source>
</reference>
<sequence length="143" mass="15133">MAKLKLSVDVPLPPEKTWEHASNLSELGTWLTIHDGWRSELPTELTPGTVVVGVAKVKGMRNRVTWTIKRSNPPAEMLLSGAGIGGTKIGLGLQVKPKGPGSEVVLDVDLGGAPLFGPIGSAVAKAIRGDVERSLDQFVARYA</sequence>
<organism evidence="1 2">
    <name type="scientific">Nocardia thailandica</name>
    <dbReference type="NCBI Taxonomy" id="257275"/>
    <lineage>
        <taxon>Bacteria</taxon>
        <taxon>Bacillati</taxon>
        <taxon>Actinomycetota</taxon>
        <taxon>Actinomycetes</taxon>
        <taxon>Mycobacteriales</taxon>
        <taxon>Nocardiaceae</taxon>
        <taxon>Nocardia</taxon>
    </lineage>
</organism>
<gene>
    <name evidence="1" type="ORF">ACFYTF_13365</name>
</gene>
<evidence type="ECO:0000313" key="1">
    <source>
        <dbReference type="EMBL" id="MFF0543815.1"/>
    </source>
</evidence>
<dbReference type="RefSeq" id="WP_043650921.1">
    <property type="nucleotide sequence ID" value="NZ_JBIAMX010000006.1"/>
</dbReference>
<dbReference type="Pfam" id="PF10604">
    <property type="entry name" value="Polyketide_cyc2"/>
    <property type="match status" value="1"/>
</dbReference>
<dbReference type="Proteomes" id="UP001601444">
    <property type="component" value="Unassembled WGS sequence"/>
</dbReference>